<feature type="transmembrane region" description="Helical" evidence="6">
    <location>
        <begin position="507"/>
        <end position="535"/>
    </location>
</feature>
<feature type="transmembrane region" description="Helical" evidence="6">
    <location>
        <begin position="555"/>
        <end position="575"/>
    </location>
</feature>
<feature type="domain" description="Major facilitator superfamily associated" evidence="7">
    <location>
        <begin position="9"/>
        <end position="676"/>
    </location>
</feature>
<evidence type="ECO:0000256" key="1">
    <source>
        <dbReference type="ARBA" id="ARBA00004141"/>
    </source>
</evidence>
<comment type="subcellular location">
    <subcellularLocation>
        <location evidence="1">Membrane</location>
        <topology evidence="1">Multi-pass membrane protein</topology>
    </subcellularLocation>
</comment>
<dbReference type="GeneID" id="113520235"/>
<dbReference type="Pfam" id="PF12832">
    <property type="entry name" value="MFS_1_like"/>
    <property type="match status" value="1"/>
</dbReference>
<dbReference type="SUPFAM" id="SSF103473">
    <property type="entry name" value="MFS general substrate transporter"/>
    <property type="match status" value="1"/>
</dbReference>
<keyword evidence="4 6" id="KW-1133">Transmembrane helix</keyword>
<sequence>MKINFNLLPIKLHYFLFQAGTAPLVPYLSTYARQLGFSSATVGLIYTILPIFGLIAKPLFGVIADRFKIQKSIFIIFQIITIVSFGSIYFIPQNQVGTIIQLDCVNGKTVLKSCKENVTVDECKLSTLQSTANQNEVALCEMNCDISSPKMWQTVCEHWRIPQYCYNSVDSLKYLSHIGNITVRDSCAFIETNDIILDGHKYTPHCRSGSGFVNINQPCSLNCTDQTLTNIMTFFKTDMICLDNELFYRFCIGENAHMSVSEDVVENECTAACELVEPWQIKEICDSLQANVASACQPKLRFGEGFPTNLSFTGTVFPYTVISKDDCLYVQLNHITLPDGSIHHPTCASPAVYQLETELFHASCQINCNNSLLNEMLESVSESVNQNMQTQYTTEFWLFFLFMIINWVGQAVVVTFADAICFHLLGDKIAHYGKQRLWGSVGWGIFSLTTGALIDLFSEGATKNYAIAFILMFVFMSGDVVVSCFVKTDTRKMSINILADVGTLLSSLPTFIFILWVIAVGFCTGLIWQFLFWYLEDIAALTCDGSERIKTLQGLVNAIQTFGGEIPFLFVSGYILRKVGHVKMMSLVLFAFGIRFLLYSILTNPWWALPIEILQGITYGMIYPIMTCYANAVAPAGAETTVQGLVGAVFEGVGTSLGSLVGGQLYKYHGGSTTFRWFGIGALVFCFLHIFVQYLLKDKIQHNFITSGYTSTMHFQKPNDTVSMLEQNREEDRE</sequence>
<dbReference type="InterPro" id="IPR036259">
    <property type="entry name" value="MFS_trans_sf"/>
</dbReference>
<dbReference type="InterPro" id="IPR051717">
    <property type="entry name" value="MFS_MFSD6"/>
</dbReference>
<feature type="transmembrane region" description="Helical" evidence="6">
    <location>
        <begin position="613"/>
        <end position="633"/>
    </location>
</feature>
<comment type="similarity">
    <text evidence="2">Belongs to the major facilitator superfamily. MFSD6 family.</text>
</comment>
<evidence type="ECO:0000256" key="3">
    <source>
        <dbReference type="ARBA" id="ARBA00022692"/>
    </source>
</evidence>
<dbReference type="CDD" id="cd17335">
    <property type="entry name" value="MFS_MFSD6"/>
    <property type="match status" value="1"/>
</dbReference>
<dbReference type="Gene3D" id="1.20.1250.20">
    <property type="entry name" value="MFS general substrate transporter like domains"/>
    <property type="match status" value="3"/>
</dbReference>
<name>A0ABM3MN46_GALME</name>
<accession>A0ABM3MN46</accession>
<keyword evidence="5 6" id="KW-0472">Membrane</keyword>
<feature type="transmembrane region" description="Helical" evidence="6">
    <location>
        <begin position="12"/>
        <end position="29"/>
    </location>
</feature>
<evidence type="ECO:0000259" key="7">
    <source>
        <dbReference type="Pfam" id="PF12832"/>
    </source>
</evidence>
<dbReference type="PANTHER" id="PTHR16172">
    <property type="entry name" value="MAJOR FACILITATOR SUPERFAMILY DOMAIN-CONTAINING PROTEIN 6-LIKE"/>
    <property type="match status" value="1"/>
</dbReference>
<evidence type="ECO:0000313" key="8">
    <source>
        <dbReference type="Proteomes" id="UP001652740"/>
    </source>
</evidence>
<evidence type="ECO:0000256" key="5">
    <source>
        <dbReference type="ARBA" id="ARBA00023136"/>
    </source>
</evidence>
<keyword evidence="3 6" id="KW-0812">Transmembrane</keyword>
<dbReference type="InterPro" id="IPR024989">
    <property type="entry name" value="MFS_assoc_dom"/>
</dbReference>
<evidence type="ECO:0000313" key="9">
    <source>
        <dbReference type="RefSeq" id="XP_052752558.1"/>
    </source>
</evidence>
<feature type="transmembrane region" description="Helical" evidence="6">
    <location>
        <begin position="437"/>
        <end position="454"/>
    </location>
</feature>
<evidence type="ECO:0000256" key="2">
    <source>
        <dbReference type="ARBA" id="ARBA00005241"/>
    </source>
</evidence>
<dbReference type="RefSeq" id="XP_052752558.1">
    <property type="nucleotide sequence ID" value="XM_052896598.1"/>
</dbReference>
<evidence type="ECO:0000256" key="6">
    <source>
        <dbReference type="SAM" id="Phobius"/>
    </source>
</evidence>
<proteinExistence type="inferred from homology"/>
<feature type="transmembrane region" description="Helical" evidence="6">
    <location>
        <begin position="396"/>
        <end position="425"/>
    </location>
</feature>
<keyword evidence="8" id="KW-1185">Reference proteome</keyword>
<dbReference type="PANTHER" id="PTHR16172:SF30">
    <property type="entry name" value="SUGAR BABY, ISOFORM C"/>
    <property type="match status" value="1"/>
</dbReference>
<feature type="transmembrane region" description="Helical" evidence="6">
    <location>
        <begin position="35"/>
        <end position="60"/>
    </location>
</feature>
<dbReference type="Proteomes" id="UP001652740">
    <property type="component" value="Unplaced"/>
</dbReference>
<feature type="transmembrane region" description="Helical" evidence="6">
    <location>
        <begin position="677"/>
        <end position="696"/>
    </location>
</feature>
<feature type="transmembrane region" description="Helical" evidence="6">
    <location>
        <begin position="587"/>
        <end position="607"/>
    </location>
</feature>
<feature type="transmembrane region" description="Helical" evidence="6">
    <location>
        <begin position="72"/>
        <end position="91"/>
    </location>
</feature>
<organism evidence="8 9">
    <name type="scientific">Galleria mellonella</name>
    <name type="common">Greater wax moth</name>
    <dbReference type="NCBI Taxonomy" id="7137"/>
    <lineage>
        <taxon>Eukaryota</taxon>
        <taxon>Metazoa</taxon>
        <taxon>Ecdysozoa</taxon>
        <taxon>Arthropoda</taxon>
        <taxon>Hexapoda</taxon>
        <taxon>Insecta</taxon>
        <taxon>Pterygota</taxon>
        <taxon>Neoptera</taxon>
        <taxon>Endopterygota</taxon>
        <taxon>Lepidoptera</taxon>
        <taxon>Glossata</taxon>
        <taxon>Ditrysia</taxon>
        <taxon>Pyraloidea</taxon>
        <taxon>Pyralidae</taxon>
        <taxon>Galleriinae</taxon>
        <taxon>Galleria</taxon>
    </lineage>
</organism>
<reference evidence="9" key="1">
    <citation type="submission" date="2025-08" db="UniProtKB">
        <authorList>
            <consortium name="RefSeq"/>
        </authorList>
    </citation>
    <scope>IDENTIFICATION</scope>
    <source>
        <tissue evidence="9">Whole larvae</tissue>
    </source>
</reference>
<gene>
    <name evidence="9" type="primary">LOC113520235</name>
</gene>
<feature type="transmembrane region" description="Helical" evidence="6">
    <location>
        <begin position="645"/>
        <end position="665"/>
    </location>
</feature>
<feature type="transmembrane region" description="Helical" evidence="6">
    <location>
        <begin position="466"/>
        <end position="486"/>
    </location>
</feature>
<protein>
    <submittedName>
        <fullName evidence="9">Major facilitator superfamily domain-containing protein 6-like</fullName>
    </submittedName>
</protein>
<evidence type="ECO:0000256" key="4">
    <source>
        <dbReference type="ARBA" id="ARBA00022989"/>
    </source>
</evidence>